<dbReference type="InterPro" id="IPR048493">
    <property type="entry name" value="DUF1980_N"/>
</dbReference>
<dbReference type="OrthoDB" id="9770408at2"/>
<dbReference type="PANTHER" id="PTHR40047:SF1">
    <property type="entry name" value="UPF0703 PROTEIN YCGQ"/>
    <property type="match status" value="1"/>
</dbReference>
<feature type="transmembrane region" description="Helical" evidence="2">
    <location>
        <begin position="12"/>
        <end position="31"/>
    </location>
</feature>
<name>A0A316A316_9FIRM</name>
<dbReference type="AlphaFoldDB" id="A0A316A316"/>
<evidence type="ECO:0000259" key="3">
    <source>
        <dbReference type="Pfam" id="PF09323"/>
    </source>
</evidence>
<evidence type="ECO:0000256" key="1">
    <source>
        <dbReference type="SAM" id="MobiDB-lite"/>
    </source>
</evidence>
<evidence type="ECO:0000259" key="4">
    <source>
        <dbReference type="Pfam" id="PF21537"/>
    </source>
</evidence>
<protein>
    <submittedName>
        <fullName evidence="5">Putative membrane protein</fullName>
    </submittedName>
</protein>
<keyword evidence="2" id="KW-1133">Transmembrane helix</keyword>
<accession>A0A316A316</accession>
<dbReference type="EMBL" id="UHJJ01000001">
    <property type="protein sequence ID" value="SUQ12529.1"/>
    <property type="molecule type" value="Genomic_DNA"/>
</dbReference>
<dbReference type="InterPro" id="IPR048447">
    <property type="entry name" value="DUF1980_C"/>
</dbReference>
<dbReference type="PANTHER" id="PTHR40047">
    <property type="entry name" value="UPF0703 PROTEIN YCGQ"/>
    <property type="match status" value="1"/>
</dbReference>
<dbReference type="Pfam" id="PF21537">
    <property type="entry name" value="DUF1980_C"/>
    <property type="match status" value="1"/>
</dbReference>
<dbReference type="Proteomes" id="UP000254051">
    <property type="component" value="Unassembled WGS sequence"/>
</dbReference>
<keyword evidence="6" id="KW-1185">Reference proteome</keyword>
<dbReference type="InterPro" id="IPR015402">
    <property type="entry name" value="DUF1980"/>
</dbReference>
<evidence type="ECO:0000313" key="5">
    <source>
        <dbReference type="EMBL" id="SUQ12529.1"/>
    </source>
</evidence>
<dbReference type="RefSeq" id="WP_109708546.1">
    <property type="nucleotide sequence ID" value="NZ_QGDS01000001.1"/>
</dbReference>
<evidence type="ECO:0000256" key="2">
    <source>
        <dbReference type="SAM" id="Phobius"/>
    </source>
</evidence>
<reference evidence="6" key="1">
    <citation type="submission" date="2017-07" db="EMBL/GenBank/DDBJ databases">
        <authorList>
            <person name="Varghese N."/>
            <person name="Submissions S."/>
        </authorList>
    </citation>
    <scope>NUCLEOTIDE SEQUENCE [LARGE SCALE GENOMIC DNA]</scope>
    <source>
        <strain evidence="6">NLAE-zl-C134</strain>
    </source>
</reference>
<feature type="domain" description="DUF1980" evidence="3">
    <location>
        <begin position="14"/>
        <end position="99"/>
    </location>
</feature>
<sequence>MQIRVRVINLQILLECLCCCLFSALLVYLAGSGKYLSYITPRMKPYLYFSAIVMGMWALSGVRRLFRPQHRVRSIHCLILAVPILLILLPHAPLGVSDITKNYSGGGSLSNLSGTKQSSATLDSAKTAPADVQPASEKEESSGTLPGLDIASKKITVSNEDFSIWLAEFDFNGKQYEGYTVVMTGFVFNDFEVPKEDEFVISRLAMTCCIADLSPTGVRCIYEDASELNSEDWITVEGTFSIREYQYGNITREEPLITVTNIAPSEPVAEYVYPFV</sequence>
<keyword evidence="2" id="KW-0812">Transmembrane</keyword>
<dbReference type="InterPro" id="IPR052955">
    <property type="entry name" value="UPF0703_membrane_permease"/>
</dbReference>
<organism evidence="5 6">
    <name type="scientific">Faecalicatena contorta</name>
    <dbReference type="NCBI Taxonomy" id="39482"/>
    <lineage>
        <taxon>Bacteria</taxon>
        <taxon>Bacillati</taxon>
        <taxon>Bacillota</taxon>
        <taxon>Clostridia</taxon>
        <taxon>Lachnospirales</taxon>
        <taxon>Lachnospiraceae</taxon>
        <taxon>Faecalicatena</taxon>
    </lineage>
</organism>
<keyword evidence="2" id="KW-0472">Membrane</keyword>
<feature type="transmembrane region" description="Helical" evidence="2">
    <location>
        <begin position="78"/>
        <end position="96"/>
    </location>
</feature>
<feature type="region of interest" description="Disordered" evidence="1">
    <location>
        <begin position="123"/>
        <end position="145"/>
    </location>
</feature>
<feature type="domain" description="DUF1980" evidence="4">
    <location>
        <begin position="144"/>
        <end position="274"/>
    </location>
</feature>
<dbReference type="Pfam" id="PF09323">
    <property type="entry name" value="DUF1980"/>
    <property type="match status" value="1"/>
</dbReference>
<feature type="transmembrane region" description="Helical" evidence="2">
    <location>
        <begin position="46"/>
        <end position="66"/>
    </location>
</feature>
<dbReference type="NCBIfam" id="TIGR03943">
    <property type="entry name" value="TIGR03943 family putative permease subunit"/>
    <property type="match status" value="1"/>
</dbReference>
<gene>
    <name evidence="5" type="ORF">SAMN05216529_101426</name>
</gene>
<evidence type="ECO:0000313" key="6">
    <source>
        <dbReference type="Proteomes" id="UP000254051"/>
    </source>
</evidence>
<proteinExistence type="predicted"/>